<gene>
    <name evidence="1" type="ORF">SDC9_89486</name>
</gene>
<accession>A0A644ZPK4</accession>
<name>A0A644ZPK4_9ZZZZ</name>
<dbReference type="AlphaFoldDB" id="A0A644ZPK4"/>
<dbReference type="PROSITE" id="PS50890">
    <property type="entry name" value="PUA"/>
    <property type="match status" value="1"/>
</dbReference>
<sequence>MKYQSFLLLLLMSFPVPAQERVNLSHYVFPDFQPGVVLLKNGVRNNAKLNYNAASEEMVFDENGKILAIGNAVLPQIDTVFIASEKFIRVNNKFVKIIIDEPEIDLFVEHKCRLIPPGKPAAYGGTSQTSSTTSYSSILSDGRVYNLKLPDDYKVIPYNVFWLNRDRKLQSFSTLGQLKKIYRDKKKLIGDYLKKNEVKLTDEKSVEDVINYLENN</sequence>
<organism evidence="1">
    <name type="scientific">bioreactor metagenome</name>
    <dbReference type="NCBI Taxonomy" id="1076179"/>
    <lineage>
        <taxon>unclassified sequences</taxon>
        <taxon>metagenomes</taxon>
        <taxon>ecological metagenomes</taxon>
    </lineage>
</organism>
<proteinExistence type="predicted"/>
<evidence type="ECO:0000313" key="1">
    <source>
        <dbReference type="EMBL" id="MPM42815.1"/>
    </source>
</evidence>
<protein>
    <submittedName>
        <fullName evidence="1">Uncharacterized protein</fullName>
    </submittedName>
</protein>
<reference evidence="1" key="1">
    <citation type="submission" date="2019-08" db="EMBL/GenBank/DDBJ databases">
        <authorList>
            <person name="Kucharzyk K."/>
            <person name="Murdoch R.W."/>
            <person name="Higgins S."/>
            <person name="Loffler F."/>
        </authorList>
    </citation>
    <scope>NUCLEOTIDE SEQUENCE</scope>
</reference>
<comment type="caution">
    <text evidence="1">The sequence shown here is derived from an EMBL/GenBank/DDBJ whole genome shotgun (WGS) entry which is preliminary data.</text>
</comment>
<dbReference type="EMBL" id="VSSQ01009867">
    <property type="protein sequence ID" value="MPM42815.1"/>
    <property type="molecule type" value="Genomic_DNA"/>
</dbReference>